<proteinExistence type="predicted"/>
<dbReference type="VEuPathDB" id="FungiDB:BON22_3252"/>
<evidence type="ECO:0000259" key="2">
    <source>
        <dbReference type="Pfam" id="PF09429"/>
    </source>
</evidence>
<dbReference type="InterPro" id="IPR019007">
    <property type="entry name" value="Wbp11/ELF5/Saf1_N"/>
</dbReference>
<dbReference type="STRING" id="36022.A0A1V2L7B3"/>
<evidence type="ECO:0000313" key="4">
    <source>
        <dbReference type="Proteomes" id="UP000189513"/>
    </source>
</evidence>
<keyword evidence="4" id="KW-1185">Reference proteome</keyword>
<dbReference type="Pfam" id="PF12622">
    <property type="entry name" value="NpwBP"/>
    <property type="match status" value="1"/>
</dbReference>
<protein>
    <submittedName>
        <fullName evidence="3">Protein saf1</fullName>
    </submittedName>
</protein>
<dbReference type="GO" id="GO:0006396">
    <property type="term" value="P:RNA processing"/>
    <property type="evidence" value="ECO:0007669"/>
    <property type="project" value="InterPro"/>
</dbReference>
<dbReference type="Pfam" id="PF09429">
    <property type="entry name" value="Wbp11"/>
    <property type="match status" value="1"/>
</dbReference>
<dbReference type="EMBL" id="MPUK01000005">
    <property type="protein sequence ID" value="ONH66921.1"/>
    <property type="molecule type" value="Genomic_DNA"/>
</dbReference>
<reference evidence="4" key="1">
    <citation type="journal article" date="2017" name="Genome Announc.">
        <title>Genome sequences of Cyberlindnera fabianii 65, Pichia kudriavzevii 129, and Saccharomyces cerevisiae 131 isolated from fermented masau fruits in Zimbabwe.</title>
        <authorList>
            <person name="van Rijswijck I.M.H."/>
            <person name="Derks M.F.L."/>
            <person name="Abee T."/>
            <person name="de Ridder D."/>
            <person name="Smid E.J."/>
        </authorList>
    </citation>
    <scope>NUCLEOTIDE SEQUENCE [LARGE SCALE GENOMIC DNA]</scope>
    <source>
        <strain evidence="4">65</strain>
    </source>
</reference>
<feature type="domain" description="Wbp11/ELF5/Saf1 N-terminal" evidence="2">
    <location>
        <begin position="35"/>
        <end position="102"/>
    </location>
</feature>
<comment type="caution">
    <text evidence="3">The sequence shown here is derived from an EMBL/GenBank/DDBJ whole genome shotgun (WGS) entry which is preliminary data.</text>
</comment>
<accession>A0A1V2L7B3</accession>
<sequence length="223" mass="25193">MAKGGNIDPVEAESKSYIALEVSKKISALTSETGRRQRARELKKLKEQRQTHKLERIKNMNPQRLQRRIDELEQKKTKQGGHLGQEEKVLEGLRKDLALLKKTTGIQDSPPESPLPGLSQAEEETPEANLSLGKNSIFYDPEWNPFGRAPEGYTNYTLTNLPDPVSYAPDPEAVNIPLPTEEKPKFYKPLDTVKTIFEGSAIVKDRDVRSFMPTAVKRKIDQV</sequence>
<feature type="region of interest" description="Disordered" evidence="1">
    <location>
        <begin position="101"/>
        <end position="133"/>
    </location>
</feature>
<dbReference type="AlphaFoldDB" id="A0A1V2L7B3"/>
<dbReference type="Proteomes" id="UP000189513">
    <property type="component" value="Unassembled WGS sequence"/>
</dbReference>
<evidence type="ECO:0000256" key="1">
    <source>
        <dbReference type="SAM" id="MobiDB-lite"/>
    </source>
</evidence>
<organism evidence="3 4">
    <name type="scientific">Cyberlindnera fabianii</name>
    <name type="common">Yeast</name>
    <name type="synonym">Hansenula fabianii</name>
    <dbReference type="NCBI Taxonomy" id="36022"/>
    <lineage>
        <taxon>Eukaryota</taxon>
        <taxon>Fungi</taxon>
        <taxon>Dikarya</taxon>
        <taxon>Ascomycota</taxon>
        <taxon>Saccharomycotina</taxon>
        <taxon>Saccharomycetes</taxon>
        <taxon>Phaffomycetales</taxon>
        <taxon>Phaffomycetaceae</taxon>
        <taxon>Cyberlindnera</taxon>
    </lineage>
</organism>
<name>A0A1V2L7B3_CYBFA</name>
<gene>
    <name evidence="3" type="ORF">BON22_3252</name>
</gene>
<dbReference type="OMA" id="LWHEERT"/>
<evidence type="ECO:0000313" key="3">
    <source>
        <dbReference type="EMBL" id="ONH66921.1"/>
    </source>
</evidence>